<dbReference type="AlphaFoldDB" id="A0A3M0IX31"/>
<organism evidence="1 2">
    <name type="scientific">Hirundo rustica rustica</name>
    <dbReference type="NCBI Taxonomy" id="333673"/>
    <lineage>
        <taxon>Eukaryota</taxon>
        <taxon>Metazoa</taxon>
        <taxon>Chordata</taxon>
        <taxon>Craniata</taxon>
        <taxon>Vertebrata</taxon>
        <taxon>Euteleostomi</taxon>
        <taxon>Archelosauria</taxon>
        <taxon>Archosauria</taxon>
        <taxon>Dinosauria</taxon>
        <taxon>Saurischia</taxon>
        <taxon>Theropoda</taxon>
        <taxon>Coelurosauria</taxon>
        <taxon>Aves</taxon>
        <taxon>Neognathae</taxon>
        <taxon>Neoaves</taxon>
        <taxon>Telluraves</taxon>
        <taxon>Australaves</taxon>
        <taxon>Passeriformes</taxon>
        <taxon>Sylvioidea</taxon>
        <taxon>Hirundinidae</taxon>
        <taxon>Hirundo</taxon>
    </lineage>
</organism>
<protein>
    <submittedName>
        <fullName evidence="1">Uncharacterized protein</fullName>
    </submittedName>
</protein>
<accession>A0A3M0IX31</accession>
<reference evidence="1 2" key="1">
    <citation type="submission" date="2018-07" db="EMBL/GenBank/DDBJ databases">
        <title>A high quality draft genome assembly of the barn swallow (H. rustica rustica).</title>
        <authorList>
            <person name="Formenti G."/>
            <person name="Chiara M."/>
            <person name="Poveda L."/>
            <person name="Francoijs K.-J."/>
            <person name="Bonisoli-Alquati A."/>
            <person name="Canova L."/>
            <person name="Gianfranceschi L."/>
            <person name="Horner D.S."/>
            <person name="Saino N."/>
        </authorList>
    </citation>
    <scope>NUCLEOTIDE SEQUENCE [LARGE SCALE GENOMIC DNA]</scope>
    <source>
        <strain evidence="1">Chelidonia</strain>
        <tissue evidence="1">Blood</tissue>
    </source>
</reference>
<dbReference type="EMBL" id="QRBI01000225">
    <property type="protein sequence ID" value="RMB92490.1"/>
    <property type="molecule type" value="Genomic_DNA"/>
</dbReference>
<comment type="caution">
    <text evidence="1">The sequence shown here is derived from an EMBL/GenBank/DDBJ whole genome shotgun (WGS) entry which is preliminary data.</text>
</comment>
<name>A0A3M0IX31_HIRRU</name>
<evidence type="ECO:0000313" key="1">
    <source>
        <dbReference type="EMBL" id="RMB92490.1"/>
    </source>
</evidence>
<proteinExistence type="predicted"/>
<keyword evidence="2" id="KW-1185">Reference proteome</keyword>
<dbReference type="Proteomes" id="UP000269221">
    <property type="component" value="Unassembled WGS sequence"/>
</dbReference>
<sequence>MIEAIFCCPLSCYLREESDFYMAMSSFQVLVESGKVSIEACFLQANIPIFFSAFSSASVAPPQFHCPSLDTLQHLNVFLELRGSGLGIGFEVWPHQGWLLGDAHCSGPGRHSIADTGQDATGLLATWADSCLMFSCCQLAAPGPFCWATLQPLFVKPVVLHGIFVIRVQDTTPGLAELAC</sequence>
<gene>
    <name evidence="1" type="ORF">DUI87_31133</name>
</gene>
<evidence type="ECO:0000313" key="2">
    <source>
        <dbReference type="Proteomes" id="UP000269221"/>
    </source>
</evidence>